<evidence type="ECO:0000313" key="9">
    <source>
        <dbReference type="Proteomes" id="UP000635245"/>
    </source>
</evidence>
<feature type="transmembrane region" description="Helical" evidence="6">
    <location>
        <begin position="316"/>
        <end position="334"/>
    </location>
</feature>
<protein>
    <submittedName>
        <fullName evidence="8">ComEC/Rec2 family competence protein</fullName>
    </submittedName>
</protein>
<dbReference type="AlphaFoldDB" id="A0A934QU30"/>
<evidence type="ECO:0000256" key="1">
    <source>
        <dbReference type="ARBA" id="ARBA00004651"/>
    </source>
</evidence>
<dbReference type="Gene3D" id="3.60.15.10">
    <property type="entry name" value="Ribonuclease Z/Hydroxyacylglutathione hydrolase-like"/>
    <property type="match status" value="1"/>
</dbReference>
<dbReference type="InterPro" id="IPR052159">
    <property type="entry name" value="Competence_DNA_uptake"/>
</dbReference>
<dbReference type="SMART" id="SM00849">
    <property type="entry name" value="Lactamase_B"/>
    <property type="match status" value="1"/>
</dbReference>
<keyword evidence="9" id="KW-1185">Reference proteome</keyword>
<feature type="transmembrane region" description="Helical" evidence="6">
    <location>
        <begin position="513"/>
        <end position="532"/>
    </location>
</feature>
<feature type="transmembrane region" description="Helical" evidence="6">
    <location>
        <begin position="43"/>
        <end position="61"/>
    </location>
</feature>
<evidence type="ECO:0000256" key="2">
    <source>
        <dbReference type="ARBA" id="ARBA00022475"/>
    </source>
</evidence>
<feature type="transmembrane region" description="Helical" evidence="6">
    <location>
        <begin position="487"/>
        <end position="506"/>
    </location>
</feature>
<keyword evidence="4 6" id="KW-1133">Transmembrane helix</keyword>
<evidence type="ECO:0000256" key="4">
    <source>
        <dbReference type="ARBA" id="ARBA00022989"/>
    </source>
</evidence>
<dbReference type="NCBIfam" id="TIGR00360">
    <property type="entry name" value="ComEC_N-term"/>
    <property type="match status" value="1"/>
</dbReference>
<keyword evidence="5 6" id="KW-0472">Membrane</keyword>
<dbReference type="PANTHER" id="PTHR30619:SF1">
    <property type="entry name" value="RECOMBINATION PROTEIN 2"/>
    <property type="match status" value="1"/>
</dbReference>
<organism evidence="8 9">
    <name type="scientific">Prauserella cavernicola</name>
    <dbReference type="NCBI Taxonomy" id="2800127"/>
    <lineage>
        <taxon>Bacteria</taxon>
        <taxon>Bacillati</taxon>
        <taxon>Actinomycetota</taxon>
        <taxon>Actinomycetes</taxon>
        <taxon>Pseudonocardiales</taxon>
        <taxon>Pseudonocardiaceae</taxon>
        <taxon>Prauserella</taxon>
    </lineage>
</organism>
<sequence>MTTWLQGESSGVARRQDLRLVPAAVVVWSSALCGLLWGWWACVLFGAVGLVVAAVVARRCVRSRAGPVPDRRLAAAGALAVCGLLTVGPQAIRLSSAEHDPLREEARQGSSVTVRAVVGERPRALRSAGYADQRGGARSVLVPVDVLSATVHERSVASTGRVLLIAPFAGWSELLPGQEVTASGVLAPARSGELTVAVTYVRGPPEDTGDAPWWQVGAESIRAALRTVCGVLSDEPAGLLPGLVVGDTSALPERVEQEFLDAGLSHLTAVSGSNVAIICGAVLLVARALRAGPRLSAIVAGAALVGYVTLVGYEPSVLRAGVMGAVGLLALVLGRQRSAMPALAAAVCALVLYDPAMAVSMGFALSVVATAGLVLLAPRWSEAMTRRRVPAGVAEGLAIPVAAFVVTAPIIAGMAGEVSLVSVVANLLAAPVVAPVTVLGVVAAVLAGPWPAAAEVLVQVAGPGVSWLVFVAREAAGLPGAVVSWPAGWWGGLLAAGVAGLLVLALRYRQARIALALTLVALLVVLVPVQVVSPSWPPDDWAVVACDVGQGDGLVLATGEPGRAVVVDAGPEPGPLDRCLERLGVDRVPLVVLSHLHADHVGGLASVLEGRAVGAVAVGPGRSPRWAWREVAAETSTRGIPLVELGLGERLDWPSLRLEVIGPRYAAPDSGDLEEGTEINNNSLVVRANTAAGRVLLTGDVELAAQSDLLNADTDLSAEILKVPHHGSRYSLPPFMSAVAPRVALVSVGADNSYGHPNDTTLSVLTRGGALVARTDTGGDTAVVPDGGVPAVVRRGPST</sequence>
<reference evidence="8" key="1">
    <citation type="submission" date="2020-12" db="EMBL/GenBank/DDBJ databases">
        <title>Prauserella sp. ASG 168, a novel actinomycete isolated from cave rock.</title>
        <authorList>
            <person name="Suriyachadkun C."/>
        </authorList>
    </citation>
    <scope>NUCLEOTIDE SEQUENCE</scope>
    <source>
        <strain evidence="8">ASG 168</strain>
    </source>
</reference>
<evidence type="ECO:0000259" key="7">
    <source>
        <dbReference type="SMART" id="SM00849"/>
    </source>
</evidence>
<dbReference type="InterPro" id="IPR035681">
    <property type="entry name" value="ComA-like_MBL"/>
</dbReference>
<accession>A0A934QU30</accession>
<name>A0A934QU30_9PSEU</name>
<comment type="subcellular location">
    <subcellularLocation>
        <location evidence="1">Cell membrane</location>
        <topology evidence="1">Multi-pass membrane protein</topology>
    </subcellularLocation>
</comment>
<keyword evidence="3 6" id="KW-0812">Transmembrane</keyword>
<dbReference type="SUPFAM" id="SSF56281">
    <property type="entry name" value="Metallo-hydrolase/oxidoreductase"/>
    <property type="match status" value="1"/>
</dbReference>
<comment type="caution">
    <text evidence="8">The sequence shown here is derived from an EMBL/GenBank/DDBJ whole genome shotgun (WGS) entry which is preliminary data.</text>
</comment>
<dbReference type="GO" id="GO:0005886">
    <property type="term" value="C:plasma membrane"/>
    <property type="evidence" value="ECO:0007669"/>
    <property type="project" value="UniProtKB-SubCell"/>
</dbReference>
<gene>
    <name evidence="8" type="ORF">JHE00_19145</name>
</gene>
<dbReference type="InterPro" id="IPR004477">
    <property type="entry name" value="ComEC_N"/>
</dbReference>
<feature type="transmembrane region" description="Helical" evidence="6">
    <location>
        <begin position="397"/>
        <end position="416"/>
    </location>
</feature>
<evidence type="ECO:0000313" key="8">
    <source>
        <dbReference type="EMBL" id="MBK1786450.1"/>
    </source>
</evidence>
<feature type="transmembrane region" description="Helical" evidence="6">
    <location>
        <begin position="346"/>
        <end position="377"/>
    </location>
</feature>
<dbReference type="PANTHER" id="PTHR30619">
    <property type="entry name" value="DNA INTERNALIZATION/COMPETENCE PROTEIN COMEC/REC2"/>
    <property type="match status" value="1"/>
</dbReference>
<proteinExistence type="predicted"/>
<dbReference type="InterPro" id="IPR001279">
    <property type="entry name" value="Metallo-B-lactamas"/>
</dbReference>
<dbReference type="InterPro" id="IPR036866">
    <property type="entry name" value="RibonucZ/Hydroxyglut_hydro"/>
</dbReference>
<dbReference type="CDD" id="cd07731">
    <property type="entry name" value="ComA-like_MBL-fold"/>
    <property type="match status" value="1"/>
</dbReference>
<evidence type="ECO:0000256" key="5">
    <source>
        <dbReference type="ARBA" id="ARBA00023136"/>
    </source>
</evidence>
<dbReference type="EMBL" id="JAENJH010000004">
    <property type="protein sequence ID" value="MBK1786450.1"/>
    <property type="molecule type" value="Genomic_DNA"/>
</dbReference>
<feature type="transmembrane region" description="Helical" evidence="6">
    <location>
        <begin position="264"/>
        <end position="286"/>
    </location>
</feature>
<feature type="domain" description="Metallo-beta-lactamase" evidence="7">
    <location>
        <begin position="550"/>
        <end position="750"/>
    </location>
</feature>
<keyword evidence="2" id="KW-1003">Cell membrane</keyword>
<dbReference type="Pfam" id="PF03772">
    <property type="entry name" value="Competence"/>
    <property type="match status" value="1"/>
</dbReference>
<feature type="transmembrane region" description="Helical" evidence="6">
    <location>
        <begin position="293"/>
        <end position="310"/>
    </location>
</feature>
<evidence type="ECO:0000256" key="3">
    <source>
        <dbReference type="ARBA" id="ARBA00022692"/>
    </source>
</evidence>
<dbReference type="RefSeq" id="WP_200319901.1">
    <property type="nucleotide sequence ID" value="NZ_JAENJH010000004.1"/>
</dbReference>
<evidence type="ECO:0000256" key="6">
    <source>
        <dbReference type="SAM" id="Phobius"/>
    </source>
</evidence>
<dbReference type="Pfam" id="PF00753">
    <property type="entry name" value="Lactamase_B"/>
    <property type="match status" value="1"/>
</dbReference>
<feature type="transmembrane region" description="Helical" evidence="6">
    <location>
        <begin position="423"/>
        <end position="447"/>
    </location>
</feature>
<dbReference type="Proteomes" id="UP000635245">
    <property type="component" value="Unassembled WGS sequence"/>
</dbReference>